<protein>
    <submittedName>
        <fullName evidence="9">TolC family protein</fullName>
    </submittedName>
</protein>
<dbReference type="PANTHER" id="PTHR30026">
    <property type="entry name" value="OUTER MEMBRANE PROTEIN TOLC"/>
    <property type="match status" value="1"/>
</dbReference>
<name>A0A850T9V6_9BACT</name>
<dbReference type="GO" id="GO:0009279">
    <property type="term" value="C:cell outer membrane"/>
    <property type="evidence" value="ECO:0007669"/>
    <property type="project" value="UniProtKB-SubCell"/>
</dbReference>
<dbReference type="GO" id="GO:0015562">
    <property type="term" value="F:efflux transmembrane transporter activity"/>
    <property type="evidence" value="ECO:0007669"/>
    <property type="project" value="InterPro"/>
</dbReference>
<sequence length="461" mass="51512">MKYANLSFKNILILVFLIAATSSVLPDVSRAEDHLLTLETAISTALENNPDIRMTRTLIKKAEASVKKTEAVFRPRVTAFSELSAGDAPSAFLFKTIDQRKLPPDIDFNDPGSFTNMEVGIMAGINLYNGGKNRLEKQLAQKKLADRTALALQTENDRIAAVIQMFFTALKAREYTFIARTSVQTVEEQLDMMTVRFRGGSVLKSDILSLKVRLAEAKKKMVESKNTFASTLTALATLLGHTPGHSFSLDPDPDPDSTCAVTFPVSIDQAWALALEKRPELHRAKQQIDMARTAVSLAASGYRPRVDLQARWYMDSDDLSYNRSNDNYTAGLNVAWNLFDGFATRAQIAEARHELERALEARKKIRMQIYQDVKQAYLQHENAQQRLLVARSGVEMAEASLHIVKKRYNGGAEPVTRYLEAELDRTRASINKAAAFYDDKTAEIEIARAIGTLSVLWSQEK</sequence>
<proteinExistence type="inferred from homology"/>
<evidence type="ECO:0000256" key="1">
    <source>
        <dbReference type="ARBA" id="ARBA00004442"/>
    </source>
</evidence>
<evidence type="ECO:0000313" key="9">
    <source>
        <dbReference type="EMBL" id="NWH06362.1"/>
    </source>
</evidence>
<accession>A0A850T9V6</accession>
<dbReference type="GO" id="GO:1990281">
    <property type="term" value="C:efflux pump complex"/>
    <property type="evidence" value="ECO:0007669"/>
    <property type="project" value="TreeGrafter"/>
</dbReference>
<evidence type="ECO:0000256" key="8">
    <source>
        <dbReference type="SAM" id="SignalP"/>
    </source>
</evidence>
<dbReference type="GO" id="GO:0015288">
    <property type="term" value="F:porin activity"/>
    <property type="evidence" value="ECO:0007669"/>
    <property type="project" value="TreeGrafter"/>
</dbReference>
<dbReference type="InterPro" id="IPR003423">
    <property type="entry name" value="OMP_efflux"/>
</dbReference>
<keyword evidence="7" id="KW-0998">Cell outer membrane</keyword>
<dbReference type="RefSeq" id="WP_178367813.1">
    <property type="nucleotide sequence ID" value="NZ_JACADJ010000071.1"/>
</dbReference>
<organism evidence="9 10">
    <name type="scientific">Desulfobacter latus</name>
    <dbReference type="NCBI Taxonomy" id="2292"/>
    <lineage>
        <taxon>Bacteria</taxon>
        <taxon>Pseudomonadati</taxon>
        <taxon>Thermodesulfobacteriota</taxon>
        <taxon>Desulfobacteria</taxon>
        <taxon>Desulfobacterales</taxon>
        <taxon>Desulfobacteraceae</taxon>
        <taxon>Desulfobacter</taxon>
    </lineage>
</organism>
<evidence type="ECO:0000256" key="3">
    <source>
        <dbReference type="ARBA" id="ARBA00022448"/>
    </source>
</evidence>
<dbReference type="Pfam" id="PF02321">
    <property type="entry name" value="OEP"/>
    <property type="match status" value="2"/>
</dbReference>
<evidence type="ECO:0000256" key="7">
    <source>
        <dbReference type="ARBA" id="ARBA00023237"/>
    </source>
</evidence>
<keyword evidence="4" id="KW-1134">Transmembrane beta strand</keyword>
<keyword evidence="3" id="KW-0813">Transport</keyword>
<comment type="similarity">
    <text evidence="2">Belongs to the outer membrane factor (OMF) (TC 1.B.17) family.</text>
</comment>
<dbReference type="InterPro" id="IPR051906">
    <property type="entry name" value="TolC-like"/>
</dbReference>
<feature type="signal peptide" evidence="8">
    <location>
        <begin position="1"/>
        <end position="26"/>
    </location>
</feature>
<dbReference type="Gene3D" id="1.20.1600.10">
    <property type="entry name" value="Outer membrane efflux proteins (OEP)"/>
    <property type="match status" value="1"/>
</dbReference>
<keyword evidence="6" id="KW-0472">Membrane</keyword>
<dbReference type="PANTHER" id="PTHR30026:SF21">
    <property type="entry name" value="SLR1270 PROTEIN"/>
    <property type="match status" value="1"/>
</dbReference>
<keyword evidence="10" id="KW-1185">Reference proteome</keyword>
<dbReference type="AlphaFoldDB" id="A0A850T9V6"/>
<dbReference type="SUPFAM" id="SSF56954">
    <property type="entry name" value="Outer membrane efflux proteins (OEP)"/>
    <property type="match status" value="1"/>
</dbReference>
<dbReference type="EMBL" id="JACADJ010000071">
    <property type="protein sequence ID" value="NWH06362.1"/>
    <property type="molecule type" value="Genomic_DNA"/>
</dbReference>
<keyword evidence="5" id="KW-0812">Transmembrane</keyword>
<gene>
    <name evidence="9" type="ORF">HXW94_15460</name>
</gene>
<evidence type="ECO:0000256" key="4">
    <source>
        <dbReference type="ARBA" id="ARBA00022452"/>
    </source>
</evidence>
<reference evidence="9 10" key="1">
    <citation type="submission" date="2020-06" db="EMBL/GenBank/DDBJ databases">
        <title>High-quality draft genome of sulfate reducer Desulfobacter latus type strain AcrS2 isolated from marine sediment.</title>
        <authorList>
            <person name="Hoppe M."/>
            <person name="Larsen C.K."/>
            <person name="Marshall I.P.G."/>
            <person name="Schramm A."/>
            <person name="Marietou A.G."/>
        </authorList>
    </citation>
    <scope>NUCLEOTIDE SEQUENCE [LARGE SCALE GENOMIC DNA]</scope>
    <source>
        <strain evidence="9 10">AcRS2</strain>
    </source>
</reference>
<evidence type="ECO:0000256" key="5">
    <source>
        <dbReference type="ARBA" id="ARBA00022692"/>
    </source>
</evidence>
<feature type="chain" id="PRO_5032979907" evidence="8">
    <location>
        <begin position="27"/>
        <end position="461"/>
    </location>
</feature>
<comment type="subcellular location">
    <subcellularLocation>
        <location evidence="1">Cell outer membrane</location>
    </subcellularLocation>
</comment>
<evidence type="ECO:0000256" key="6">
    <source>
        <dbReference type="ARBA" id="ARBA00023136"/>
    </source>
</evidence>
<keyword evidence="8" id="KW-0732">Signal</keyword>
<evidence type="ECO:0000256" key="2">
    <source>
        <dbReference type="ARBA" id="ARBA00007613"/>
    </source>
</evidence>
<dbReference type="Proteomes" id="UP000553343">
    <property type="component" value="Unassembled WGS sequence"/>
</dbReference>
<comment type="caution">
    <text evidence="9">The sequence shown here is derived from an EMBL/GenBank/DDBJ whole genome shotgun (WGS) entry which is preliminary data.</text>
</comment>
<evidence type="ECO:0000313" key="10">
    <source>
        <dbReference type="Proteomes" id="UP000553343"/>
    </source>
</evidence>